<evidence type="ECO:0000256" key="1">
    <source>
        <dbReference type="ARBA" id="ARBA00004141"/>
    </source>
</evidence>
<dbReference type="PANTHER" id="PTHR12778:SF10">
    <property type="entry name" value="MAJOR FACILITATOR SUPERFAMILY DOMAIN-CONTAINING PROTEIN 3"/>
    <property type="match status" value="1"/>
</dbReference>
<dbReference type="RefSeq" id="WP_084001548.1">
    <property type="nucleotide sequence ID" value="NZ_CP016591.1"/>
</dbReference>
<feature type="transmembrane region" description="Helical" evidence="7">
    <location>
        <begin position="376"/>
        <end position="398"/>
    </location>
</feature>
<dbReference type="InterPro" id="IPR036259">
    <property type="entry name" value="MFS_trans_sf"/>
</dbReference>
<evidence type="ECO:0000256" key="4">
    <source>
        <dbReference type="ARBA" id="ARBA00022692"/>
    </source>
</evidence>
<feature type="transmembrane region" description="Helical" evidence="7">
    <location>
        <begin position="313"/>
        <end position="335"/>
    </location>
</feature>
<evidence type="ECO:0000256" key="3">
    <source>
        <dbReference type="ARBA" id="ARBA00022448"/>
    </source>
</evidence>
<feature type="transmembrane region" description="Helical" evidence="7">
    <location>
        <begin position="116"/>
        <end position="137"/>
    </location>
</feature>
<dbReference type="GO" id="GO:0016020">
    <property type="term" value="C:membrane"/>
    <property type="evidence" value="ECO:0007669"/>
    <property type="project" value="UniProtKB-SubCell"/>
</dbReference>
<evidence type="ECO:0000256" key="6">
    <source>
        <dbReference type="ARBA" id="ARBA00023136"/>
    </source>
</evidence>
<organism evidence="9 10">
    <name type="scientific">Tsuneonella dongtanensis</name>
    <dbReference type="NCBI Taxonomy" id="692370"/>
    <lineage>
        <taxon>Bacteria</taxon>
        <taxon>Pseudomonadati</taxon>
        <taxon>Pseudomonadota</taxon>
        <taxon>Alphaproteobacteria</taxon>
        <taxon>Sphingomonadales</taxon>
        <taxon>Erythrobacteraceae</taxon>
        <taxon>Tsuneonella</taxon>
    </lineage>
</organism>
<evidence type="ECO:0000256" key="7">
    <source>
        <dbReference type="SAM" id="Phobius"/>
    </source>
</evidence>
<dbReference type="InterPro" id="IPR020846">
    <property type="entry name" value="MFS_dom"/>
</dbReference>
<proteinExistence type="inferred from homology"/>
<dbReference type="Gene3D" id="1.20.1250.20">
    <property type="entry name" value="MFS general substrate transporter like domains"/>
    <property type="match status" value="1"/>
</dbReference>
<dbReference type="EMBL" id="CP016591">
    <property type="protein sequence ID" value="ANY19135.1"/>
    <property type="molecule type" value="Genomic_DNA"/>
</dbReference>
<protein>
    <submittedName>
        <fullName evidence="9">Muropeptide transporter</fullName>
    </submittedName>
</protein>
<evidence type="ECO:0000256" key="5">
    <source>
        <dbReference type="ARBA" id="ARBA00022989"/>
    </source>
</evidence>
<dbReference type="PANTHER" id="PTHR12778">
    <property type="entry name" value="SOLUTE CARRIER FAMILY 33 ACETYL-COA TRANSPORTER -RELATED"/>
    <property type="match status" value="1"/>
</dbReference>
<feature type="transmembrane region" description="Helical" evidence="7">
    <location>
        <begin position="341"/>
        <end position="364"/>
    </location>
</feature>
<name>A0A1B2AAQ5_9SPHN</name>
<evidence type="ECO:0000256" key="2">
    <source>
        <dbReference type="ARBA" id="ARBA00008335"/>
    </source>
</evidence>
<feature type="transmembrane region" description="Helical" evidence="7">
    <location>
        <begin position="404"/>
        <end position="424"/>
    </location>
</feature>
<feature type="domain" description="Major facilitator superfamily (MFS) profile" evidence="8">
    <location>
        <begin position="20"/>
        <end position="428"/>
    </location>
</feature>
<feature type="transmembrane region" description="Helical" evidence="7">
    <location>
        <begin position="240"/>
        <end position="258"/>
    </location>
</feature>
<keyword evidence="4 7" id="KW-0812">Transmembrane</keyword>
<feature type="transmembrane region" description="Helical" evidence="7">
    <location>
        <begin position="90"/>
        <end position="110"/>
    </location>
</feature>
<evidence type="ECO:0000313" key="9">
    <source>
        <dbReference type="EMBL" id="ANY19135.1"/>
    </source>
</evidence>
<evidence type="ECO:0000313" key="10">
    <source>
        <dbReference type="Proteomes" id="UP000092932"/>
    </source>
</evidence>
<evidence type="ECO:0000259" key="8">
    <source>
        <dbReference type="PROSITE" id="PS50850"/>
    </source>
</evidence>
<dbReference type="GO" id="GO:0022857">
    <property type="term" value="F:transmembrane transporter activity"/>
    <property type="evidence" value="ECO:0007669"/>
    <property type="project" value="InterPro"/>
</dbReference>
<sequence length="451" mass="47417">MASHAPAQGGLVLENSPRLRQLTVLLFYLTQGFPLGLFYYAIPAWMAAAGAGTGQIATVVAAAQLPWTLKLINGFLIDRYTFLPMGRRRAWIIGAQSLLVGTLLTAAVVAPAPTDLAILAAFGFAAGVATTFQDVAIDSLVVDIMPEEERMRASGSMFGAQIIGISLATALGGVLFAYSGFAAALAVLAAVPLAVLIFGIAIRERSGERRMPWSSGNAHEISRSIQVEAWAPLVRNALRALFAPLSLLLLPILVVRSIPHGGFEAFHPVLFTQTLGWRIESWTGFYSTTLLASGVIGLLFGGAVVARIGVQRTLLLTTGLGAASLFAMGLAQPFWSVPGVAVGFVIFSKLCAMGYFIAGIPLAMRLCTPAVAATQFTIYMAVGNFGRPIGAALAGVTVEQGFPQWLYWGGGLAWAAVAVTLFFVRFPGENAAAHAAAEVLPQGEGLAPRVD</sequence>
<comment type="similarity">
    <text evidence="2">Belongs to the major facilitator superfamily.</text>
</comment>
<dbReference type="KEGG" id="ado:A6F68_00602"/>
<accession>A0A1B2AAQ5</accession>
<gene>
    <name evidence="9" type="ORF">A6F68_00602</name>
</gene>
<keyword evidence="6 7" id="KW-0472">Membrane</keyword>
<keyword evidence="5 7" id="KW-1133">Transmembrane helix</keyword>
<dbReference type="AlphaFoldDB" id="A0A1B2AAQ5"/>
<dbReference type="PROSITE" id="PS50850">
    <property type="entry name" value="MFS"/>
    <property type="match status" value="1"/>
</dbReference>
<dbReference type="SUPFAM" id="SSF103473">
    <property type="entry name" value="MFS general substrate transporter"/>
    <property type="match status" value="1"/>
</dbReference>
<dbReference type="Pfam" id="PF07690">
    <property type="entry name" value="MFS_1"/>
    <property type="match status" value="1"/>
</dbReference>
<feature type="transmembrane region" description="Helical" evidence="7">
    <location>
        <begin position="158"/>
        <end position="178"/>
    </location>
</feature>
<dbReference type="InterPro" id="IPR004752">
    <property type="entry name" value="AmpG_permease/AT-1"/>
</dbReference>
<comment type="subcellular location">
    <subcellularLocation>
        <location evidence="1">Membrane</location>
        <topology evidence="1">Multi-pass membrane protein</topology>
    </subcellularLocation>
</comment>
<reference evidence="9 10" key="1">
    <citation type="submission" date="2016-07" db="EMBL/GenBank/DDBJ databases">
        <title>Complete genome sequence of Altererythrobacter dongtanensis KCTC 22672, a type strain with esterase isolated from tidal flat.</title>
        <authorList>
            <person name="Cheng H."/>
            <person name="Wu Y.-H."/>
            <person name="Zhou P."/>
            <person name="Huo Y.-Y."/>
            <person name="Wang C.-S."/>
            <person name="Xu X.-W."/>
        </authorList>
    </citation>
    <scope>NUCLEOTIDE SEQUENCE [LARGE SCALE GENOMIC DNA]</scope>
    <source>
        <strain evidence="9 10">KCTC 22672</strain>
    </source>
</reference>
<keyword evidence="10" id="KW-1185">Reference proteome</keyword>
<dbReference type="Proteomes" id="UP000092932">
    <property type="component" value="Chromosome"/>
</dbReference>
<dbReference type="STRING" id="692370.A6F68_00602"/>
<feature type="transmembrane region" description="Helical" evidence="7">
    <location>
        <begin position="285"/>
        <end position="306"/>
    </location>
</feature>
<dbReference type="OrthoDB" id="9787815at2"/>
<keyword evidence="3" id="KW-0813">Transport</keyword>
<dbReference type="InterPro" id="IPR011701">
    <property type="entry name" value="MFS"/>
</dbReference>
<feature type="transmembrane region" description="Helical" evidence="7">
    <location>
        <begin position="22"/>
        <end position="42"/>
    </location>
</feature>
<feature type="transmembrane region" description="Helical" evidence="7">
    <location>
        <begin position="184"/>
        <end position="202"/>
    </location>
</feature>
<feature type="transmembrane region" description="Helical" evidence="7">
    <location>
        <begin position="48"/>
        <end position="69"/>
    </location>
</feature>